<dbReference type="AlphaFoldDB" id="A0A8W8HWL3"/>
<evidence type="ECO:0000313" key="3">
    <source>
        <dbReference type="Proteomes" id="UP000005408"/>
    </source>
</evidence>
<protein>
    <recommendedName>
        <fullName evidence="1">UspA domain-containing protein</fullName>
    </recommendedName>
</protein>
<dbReference type="Proteomes" id="UP000005408">
    <property type="component" value="Unassembled WGS sequence"/>
</dbReference>
<dbReference type="SUPFAM" id="SSF52402">
    <property type="entry name" value="Adenine nucleotide alpha hydrolases-like"/>
    <property type="match status" value="1"/>
</dbReference>
<dbReference type="PANTHER" id="PTHR31964">
    <property type="entry name" value="ADENINE NUCLEOTIDE ALPHA HYDROLASES-LIKE SUPERFAMILY PROTEIN"/>
    <property type="match status" value="1"/>
</dbReference>
<evidence type="ECO:0000313" key="2">
    <source>
        <dbReference type="EnsemblMetazoa" id="G11413.1:cds"/>
    </source>
</evidence>
<dbReference type="InterPro" id="IPR006015">
    <property type="entry name" value="Universal_stress_UspA"/>
</dbReference>
<dbReference type="InterPro" id="IPR014729">
    <property type="entry name" value="Rossmann-like_a/b/a_fold"/>
</dbReference>
<name>A0A8W8HWL3_MAGGI</name>
<evidence type="ECO:0000259" key="1">
    <source>
        <dbReference type="Pfam" id="PF00582"/>
    </source>
</evidence>
<dbReference type="PRINTS" id="PR01438">
    <property type="entry name" value="UNVRSLSTRESS"/>
</dbReference>
<dbReference type="InterPro" id="IPR006016">
    <property type="entry name" value="UspA"/>
</dbReference>
<dbReference type="EnsemblMetazoa" id="G11413.1">
    <property type="protein sequence ID" value="G11413.1:cds"/>
    <property type="gene ID" value="G11413"/>
</dbReference>
<proteinExistence type="predicted"/>
<dbReference type="OMA" id="ITMAYKK"/>
<keyword evidence="3" id="KW-1185">Reference proteome</keyword>
<dbReference type="Gene3D" id="3.40.50.620">
    <property type="entry name" value="HUPs"/>
    <property type="match status" value="1"/>
</dbReference>
<accession>A0A8W8HWL3</accession>
<dbReference type="PANTHER" id="PTHR31964:SF113">
    <property type="entry name" value="USPA DOMAIN-CONTAINING PROTEIN"/>
    <property type="match status" value="1"/>
</dbReference>
<reference evidence="2" key="1">
    <citation type="submission" date="2022-08" db="UniProtKB">
        <authorList>
            <consortium name="EnsemblMetazoa"/>
        </authorList>
    </citation>
    <scope>IDENTIFICATION</scope>
    <source>
        <strain evidence="2">05x7-T-G4-1.051#20</strain>
    </source>
</reference>
<dbReference type="Pfam" id="PF00582">
    <property type="entry name" value="Usp"/>
    <property type="match status" value="1"/>
</dbReference>
<dbReference type="CDD" id="cd23659">
    <property type="entry name" value="USP_At3g01520-like"/>
    <property type="match status" value="1"/>
</dbReference>
<sequence length="147" mass="16572">MKVVIAIDGSKFSKEALQWYLKNIHKTDNKVILVHVTDHLHNFAYNTSIIPGDPELIQLAYQEEEHKAKAIMDEMNDFISKNQVDGEVVRMFGHPGHQIVKKAHDVEADLVLTGSRGLGTIRRTVLGSISDYVIHHSNVPVIVCQHQ</sequence>
<dbReference type="OrthoDB" id="843225at2759"/>
<feature type="domain" description="UspA" evidence="1">
    <location>
        <begin position="2"/>
        <end position="144"/>
    </location>
</feature>
<organism evidence="2 3">
    <name type="scientific">Magallana gigas</name>
    <name type="common">Pacific oyster</name>
    <name type="synonym">Crassostrea gigas</name>
    <dbReference type="NCBI Taxonomy" id="29159"/>
    <lineage>
        <taxon>Eukaryota</taxon>
        <taxon>Metazoa</taxon>
        <taxon>Spiralia</taxon>
        <taxon>Lophotrochozoa</taxon>
        <taxon>Mollusca</taxon>
        <taxon>Bivalvia</taxon>
        <taxon>Autobranchia</taxon>
        <taxon>Pteriomorphia</taxon>
        <taxon>Ostreida</taxon>
        <taxon>Ostreoidea</taxon>
        <taxon>Ostreidae</taxon>
        <taxon>Magallana</taxon>
    </lineage>
</organism>